<dbReference type="Proteomes" id="UP000062475">
    <property type="component" value="Chromosome"/>
</dbReference>
<dbReference type="OrthoDB" id="371785at2157"/>
<organism evidence="2 8">
    <name type="scientific">Metallosphaera sedula</name>
    <dbReference type="NCBI Taxonomy" id="43687"/>
    <lineage>
        <taxon>Archaea</taxon>
        <taxon>Thermoproteota</taxon>
        <taxon>Thermoprotei</taxon>
        <taxon>Sulfolobales</taxon>
        <taxon>Sulfolobaceae</taxon>
        <taxon>Metallosphaera</taxon>
    </lineage>
</organism>
<protein>
    <recommendedName>
        <fullName evidence="1">DUF4145 domain-containing protein</fullName>
    </recommendedName>
</protein>
<evidence type="ECO:0000313" key="2">
    <source>
        <dbReference type="EMBL" id="AIM28323.1"/>
    </source>
</evidence>
<evidence type="ECO:0000313" key="6">
    <source>
        <dbReference type="EMBL" id="AKV81857.1"/>
    </source>
</evidence>
<evidence type="ECO:0000313" key="8">
    <source>
        <dbReference type="Proteomes" id="UP000029084"/>
    </source>
</evidence>
<dbReference type="Proteomes" id="UP000062398">
    <property type="component" value="Chromosome"/>
</dbReference>
<evidence type="ECO:0000313" key="13">
    <source>
        <dbReference type="Proteomes" id="UP000068832"/>
    </source>
</evidence>
<feature type="domain" description="DUF4145" evidence="1">
    <location>
        <begin position="185"/>
        <end position="282"/>
    </location>
</feature>
<dbReference type="EMBL" id="CP008822">
    <property type="protein sequence ID" value="AIM28323.1"/>
    <property type="molecule type" value="Genomic_DNA"/>
</dbReference>
<dbReference type="Pfam" id="PF13643">
    <property type="entry name" value="DUF4145"/>
    <property type="match status" value="1"/>
</dbReference>
<evidence type="ECO:0000313" key="9">
    <source>
        <dbReference type="Proteomes" id="UP000056255"/>
    </source>
</evidence>
<evidence type="ECO:0000313" key="11">
    <source>
        <dbReference type="Proteomes" id="UP000062398"/>
    </source>
</evidence>
<dbReference type="EMBL" id="CP012174">
    <property type="protein sequence ID" value="AKV79612.1"/>
    <property type="molecule type" value="Genomic_DNA"/>
</dbReference>
<dbReference type="Proteomes" id="UP000061362">
    <property type="component" value="Chromosome"/>
</dbReference>
<dbReference type="EMBL" id="CP012176">
    <property type="protein sequence ID" value="AKV84092.1"/>
    <property type="molecule type" value="Genomic_DNA"/>
</dbReference>
<dbReference type="InterPro" id="IPR025285">
    <property type="entry name" value="DUF4145"/>
</dbReference>
<evidence type="ECO:0000259" key="1">
    <source>
        <dbReference type="Pfam" id="PF13643"/>
    </source>
</evidence>
<dbReference type="EMBL" id="CP012173">
    <property type="protein sequence ID" value="AKV77361.1"/>
    <property type="molecule type" value="Genomic_DNA"/>
</dbReference>
<dbReference type="GeneID" id="91756747"/>
<evidence type="ECO:0000313" key="12">
    <source>
        <dbReference type="Proteomes" id="UP000062475"/>
    </source>
</evidence>
<dbReference type="PATRIC" id="fig|43687.5.peg.2362"/>
<proteinExistence type="predicted"/>
<dbReference type="AlphaFoldDB" id="A0A088E8H1"/>
<reference evidence="2 8" key="1">
    <citation type="journal article" date="2014" name="J. Bacteriol.">
        <title>Role of an Archaeal PitA Transporter in the Copper and Arsenic Resistance of Metallosphaera sedula, an Extreme Thermoacidophile.</title>
        <authorList>
            <person name="McCarthy S."/>
            <person name="Ai C."/>
            <person name="Wheaton G."/>
            <person name="Tevatia R."/>
            <person name="Eckrich V."/>
            <person name="Kelly R."/>
            <person name="Blum P."/>
        </authorList>
    </citation>
    <scope>NUCLEOTIDE SEQUENCE [LARGE SCALE GENOMIC DNA]</scope>
    <source>
        <strain evidence="2 8">CuR1</strain>
    </source>
</reference>
<reference evidence="10 11" key="2">
    <citation type="journal article" date="2015" name="Genome Announc.">
        <title>Complete Genome Sequences of Evolved Arsenate-Resistant Metallosphaera sedula Strains.</title>
        <authorList>
            <person name="Ai C."/>
            <person name="McCarthy S."/>
            <person name="Schackwitz W."/>
            <person name="Martin J."/>
            <person name="Lipzen A."/>
            <person name="Blum P."/>
        </authorList>
    </citation>
    <scope>NUCLEOTIDE SEQUENCE [LARGE SCALE GENOMIC DNA]</scope>
    <source>
        <strain evidence="5 11">ARS120-1</strain>
        <strain evidence="6 10">ARS120-2</strain>
        <strain evidence="3 13">ARS50-1</strain>
        <strain evidence="4 12">ARS50-2</strain>
    </source>
</reference>
<dbReference type="EMBL" id="CP012172">
    <property type="protein sequence ID" value="AKV75123.1"/>
    <property type="molecule type" value="Genomic_DNA"/>
</dbReference>
<dbReference type="Proteomes" id="UP000068832">
    <property type="component" value="Chromosome"/>
</dbReference>
<gene>
    <name evidence="2" type="ORF">HA72_2202</name>
    <name evidence="3" type="ORF">MsedA_2257</name>
    <name evidence="4" type="ORF">MsedB_2259</name>
    <name evidence="5" type="ORF">MsedC_2257</name>
    <name evidence="6" type="ORF">MsedD_2258</name>
    <name evidence="7" type="ORF">MsedE_2260</name>
</gene>
<evidence type="ECO:0000313" key="10">
    <source>
        <dbReference type="Proteomes" id="UP000061362"/>
    </source>
</evidence>
<accession>A0A088E8H1</accession>
<name>A0A088E8H1_9CREN</name>
<reference evidence="7 9" key="3">
    <citation type="submission" date="2015-07" db="EMBL/GenBank/DDBJ databases">
        <title>Physiological, transcriptional responses and genome re-sequencing of acid resistant extremely thermoacidophilic Metallosphaera sedula SARC-M1.</title>
        <authorList>
            <person name="Ai C."/>
            <person name="McCarthy S."/>
            <person name="Eckrich V."/>
            <person name="Rudrappa D."/>
            <person name="Qiu G."/>
            <person name="Blum P."/>
        </authorList>
    </citation>
    <scope>NUCLEOTIDE SEQUENCE [LARGE SCALE GENOMIC DNA]</scope>
    <source>
        <strain evidence="7 9">SARC-M1</strain>
    </source>
</reference>
<evidence type="ECO:0000313" key="7">
    <source>
        <dbReference type="EMBL" id="AKV84092.1"/>
    </source>
</evidence>
<dbReference type="EMBL" id="CP012175">
    <property type="protein sequence ID" value="AKV81857.1"/>
    <property type="molecule type" value="Genomic_DNA"/>
</dbReference>
<sequence length="292" mass="33559">MSAYKNPLQIDIMRVSSGARGFLISLAFKNTDRRNSIEIWFPIDGYLDLQRNEKNGYIRNEYVCRILETNSNIKKIELDDYLLAPNQIKYSTFLCNVEPHIVHRLYNYTNNINMNNITFNLRLLFSALINAGTPYQKTKKVMSSIPFSFKKNALRGFINQWYTSYMEAENLPGNIPSDIADNYFEAVRSFNANAYRASVVMARRTLELALLRKGLIKEKEAIASFIQGEKEKKKSSEQRVLSDKVFDLLNAIRVFGNYGAHVSDDMLNDITEEDAILTIVISKKALSELFSK</sequence>
<evidence type="ECO:0000313" key="4">
    <source>
        <dbReference type="EMBL" id="AKV77361.1"/>
    </source>
</evidence>
<dbReference type="Proteomes" id="UP000029084">
    <property type="component" value="Chromosome"/>
</dbReference>
<dbReference type="Proteomes" id="UP000056255">
    <property type="component" value="Chromosome"/>
</dbReference>
<dbReference type="RefSeq" id="WP_012022127.1">
    <property type="nucleotide sequence ID" value="NZ_CP008822.1"/>
</dbReference>
<evidence type="ECO:0000313" key="5">
    <source>
        <dbReference type="EMBL" id="AKV79612.1"/>
    </source>
</evidence>
<evidence type="ECO:0000313" key="3">
    <source>
        <dbReference type="EMBL" id="AKV75123.1"/>
    </source>
</evidence>